<sequence>MQAFFIILGALIVLVLGLFIFSLFLPPVVKIERTLIIPAPPEKIFPYVNTVRNWELWSPWKEQDPTVAITYGEKDSGPGAGYSWESRHPNIGRGHMTILESRPDQFIATDTDFMSMSTARGTFRFDPVPEGTLVTWSMTCNMGQHPLRKVMGLMMDKWVGKDFEKGLEGIRRLVTRPA</sequence>
<dbReference type="Pfam" id="PF10604">
    <property type="entry name" value="Polyketide_cyc2"/>
    <property type="match status" value="1"/>
</dbReference>
<dbReference type="InterPro" id="IPR019587">
    <property type="entry name" value="Polyketide_cyclase/dehydratase"/>
</dbReference>
<gene>
    <name evidence="1" type="ORF">ECE50_013000</name>
</gene>
<keyword evidence="2" id="KW-1185">Reference proteome</keyword>
<evidence type="ECO:0000313" key="2">
    <source>
        <dbReference type="Proteomes" id="UP000281028"/>
    </source>
</evidence>
<dbReference type="CDD" id="cd07818">
    <property type="entry name" value="SRPBCC_1"/>
    <property type="match status" value="1"/>
</dbReference>
<dbReference type="RefSeq" id="WP_127044301.1">
    <property type="nucleotide sequence ID" value="NZ_JAABOK010000009.1"/>
</dbReference>
<reference evidence="1" key="1">
    <citation type="submission" date="2020-05" db="EMBL/GenBank/DDBJ databases">
        <title>Chitinophaga laudate sp. nov., isolated from a tropical peat swamp.</title>
        <authorList>
            <person name="Goh C.B.S."/>
            <person name="Lee M.S."/>
            <person name="Parimannan S."/>
            <person name="Pasbakhsh P."/>
            <person name="Yule C.M."/>
            <person name="Rajandas H."/>
            <person name="Loke S."/>
            <person name="Croft L."/>
            <person name="Tan J.B.L."/>
        </authorList>
    </citation>
    <scope>NUCLEOTIDE SEQUENCE</scope>
    <source>
        <strain evidence="1">Mgbs1</strain>
    </source>
</reference>
<dbReference type="Gene3D" id="3.30.530.20">
    <property type="match status" value="1"/>
</dbReference>
<dbReference type="InterPro" id="IPR023393">
    <property type="entry name" value="START-like_dom_sf"/>
</dbReference>
<protein>
    <submittedName>
        <fullName evidence="1">SRPBCC family protein</fullName>
    </submittedName>
</protein>
<comment type="caution">
    <text evidence="1">The sequence shown here is derived from an EMBL/GenBank/DDBJ whole genome shotgun (WGS) entry which is preliminary data.</text>
</comment>
<proteinExistence type="predicted"/>
<dbReference type="EMBL" id="RIAR02000001">
    <property type="protein sequence ID" value="NSL87759.1"/>
    <property type="molecule type" value="Genomic_DNA"/>
</dbReference>
<evidence type="ECO:0000313" key="1">
    <source>
        <dbReference type="EMBL" id="NSL87759.1"/>
    </source>
</evidence>
<dbReference type="Proteomes" id="UP000281028">
    <property type="component" value="Unassembled WGS sequence"/>
</dbReference>
<dbReference type="AlphaFoldDB" id="A0A3S1JAQ1"/>
<name>A0A3S1JAQ1_9BACT</name>
<organism evidence="1 2">
    <name type="scientific">Chitinophaga solisilvae</name>
    <dbReference type="NCBI Taxonomy" id="1233460"/>
    <lineage>
        <taxon>Bacteria</taxon>
        <taxon>Pseudomonadati</taxon>
        <taxon>Bacteroidota</taxon>
        <taxon>Chitinophagia</taxon>
        <taxon>Chitinophagales</taxon>
        <taxon>Chitinophagaceae</taxon>
        <taxon>Chitinophaga</taxon>
    </lineage>
</organism>
<accession>A0A3S1JAQ1</accession>
<dbReference type="SUPFAM" id="SSF55961">
    <property type="entry name" value="Bet v1-like"/>
    <property type="match status" value="1"/>
</dbReference>
<dbReference type="OrthoDB" id="9807923at2"/>